<accession>A0A813CDP9</accession>
<dbReference type="OrthoDB" id="437137at2759"/>
<name>A0A813CDP9_9DINO</name>
<organism evidence="1 2">
    <name type="scientific">Symbiodinium necroappetens</name>
    <dbReference type="NCBI Taxonomy" id="1628268"/>
    <lineage>
        <taxon>Eukaryota</taxon>
        <taxon>Sar</taxon>
        <taxon>Alveolata</taxon>
        <taxon>Dinophyceae</taxon>
        <taxon>Suessiales</taxon>
        <taxon>Symbiodiniaceae</taxon>
        <taxon>Symbiodinium</taxon>
    </lineage>
</organism>
<evidence type="ECO:0000313" key="1">
    <source>
        <dbReference type="EMBL" id="CAE7942593.1"/>
    </source>
</evidence>
<sequence length="350" mass="40030">MPTLTTDSERNAVYKQLHCRPFAVSACPVPGTSTEDLVIEAFTMFSQPREPATKNRSRAAATAFTESYLEWFAEAQTAADEGRLRFAERQEYPSLWETEELQAAMQEKLELAQAELGEQEPVVSAGAAQPGPRATVAMYSSMQALERVVNLESLARARQEKPKKRRDMDQYLQQDFVKITIAGEVEDVDADNEEEYVEEGPKRPSAVFLVITYRPKEAERRQLLELGYQARKNQYTNEFLEETWLQQDAFEVARAAPPDLHIHKAVFTTLGPLRPELRANMLKSLRKRESEKEQLESADDEHLRVLRALLPRLPQDCVRFAEQTVYEKPSEFLADMMFALPAKEKLNEDQ</sequence>
<keyword evidence="2" id="KW-1185">Reference proteome</keyword>
<evidence type="ECO:0000313" key="2">
    <source>
        <dbReference type="Proteomes" id="UP000601435"/>
    </source>
</evidence>
<reference evidence="1" key="1">
    <citation type="submission" date="2021-02" db="EMBL/GenBank/DDBJ databases">
        <authorList>
            <person name="Dougan E. K."/>
            <person name="Rhodes N."/>
            <person name="Thang M."/>
            <person name="Chan C."/>
        </authorList>
    </citation>
    <scope>NUCLEOTIDE SEQUENCE</scope>
</reference>
<feature type="non-terminal residue" evidence="1">
    <location>
        <position position="350"/>
    </location>
</feature>
<dbReference type="EMBL" id="CAJNJA010097136">
    <property type="protein sequence ID" value="CAE7942593.1"/>
    <property type="molecule type" value="Genomic_DNA"/>
</dbReference>
<proteinExistence type="predicted"/>
<comment type="caution">
    <text evidence="1">The sequence shown here is derived from an EMBL/GenBank/DDBJ whole genome shotgun (WGS) entry which is preliminary data.</text>
</comment>
<protein>
    <submittedName>
        <fullName evidence="1">Uncharacterized protein</fullName>
    </submittedName>
</protein>
<dbReference type="AlphaFoldDB" id="A0A813CDP9"/>
<dbReference type="Proteomes" id="UP000601435">
    <property type="component" value="Unassembled WGS sequence"/>
</dbReference>
<gene>
    <name evidence="1" type="ORF">SNEC2469_LOCUS34720</name>
</gene>